<accession>A0A0D0NEW9</accession>
<evidence type="ECO:0000313" key="2">
    <source>
        <dbReference type="Proteomes" id="UP000032066"/>
    </source>
</evidence>
<organism evidence="1 2">
    <name type="scientific">Kitasatospora griseola</name>
    <name type="common">Streptomyces griseolosporeus</name>
    <dbReference type="NCBI Taxonomy" id="2064"/>
    <lineage>
        <taxon>Bacteria</taxon>
        <taxon>Bacillati</taxon>
        <taxon>Actinomycetota</taxon>
        <taxon>Actinomycetes</taxon>
        <taxon>Kitasatosporales</taxon>
        <taxon>Streptomycetaceae</taxon>
        <taxon>Kitasatospora</taxon>
    </lineage>
</organism>
<dbReference type="AlphaFoldDB" id="A0A0D0NEW9"/>
<sequence length="224" mass="24206">MSIPFSRALNARLALATPALHRASAHLWRPDGDLTRRYLRYLWAMHALTTASVPLLECAAAACARLDDPWAPSLAAYFTEHAKEERGHDAWLLADLVAAGEPVGPERPLAPPLVVELAGAQYYRIAHRHPAALLGYLTVLEGQAPSPVLAGALAARTGLPAAAFRTVRDHAHLDTEHLAEVERQLDRLPLTSDQQTEVAVSALHTAGILARLFHQLAADTGGQR</sequence>
<reference evidence="1 2" key="1">
    <citation type="submission" date="2015-02" db="EMBL/GenBank/DDBJ databases">
        <title>Draft genome sequence of Kitasatospora griseola MF730-N6, a bafilomycin, terpentecin and satosporin producer.</title>
        <authorList>
            <person name="Arens J.C."/>
            <person name="Haltli B."/>
            <person name="Kerr R.G."/>
        </authorList>
    </citation>
    <scope>NUCLEOTIDE SEQUENCE [LARGE SCALE GENOMIC DNA]</scope>
    <source>
        <strain evidence="1 2">MF730-N6</strain>
    </source>
</reference>
<dbReference type="Proteomes" id="UP000032066">
    <property type="component" value="Unassembled WGS sequence"/>
</dbReference>
<dbReference type="Gene3D" id="1.20.910.10">
    <property type="entry name" value="Heme oxygenase-like"/>
    <property type="match status" value="1"/>
</dbReference>
<dbReference type="PATRIC" id="fig|2064.6.peg.1128"/>
<dbReference type="SUPFAM" id="SSF48613">
    <property type="entry name" value="Heme oxygenase-like"/>
    <property type="match status" value="1"/>
</dbReference>
<dbReference type="RefSeq" id="WP_052509066.1">
    <property type="nucleotide sequence ID" value="NZ_JXZB01000001.1"/>
</dbReference>
<protein>
    <recommendedName>
        <fullName evidence="3">Iron-containing redox enzyme family protein</fullName>
    </recommendedName>
</protein>
<proteinExistence type="predicted"/>
<comment type="caution">
    <text evidence="1">The sequence shown here is derived from an EMBL/GenBank/DDBJ whole genome shotgun (WGS) entry which is preliminary data.</text>
</comment>
<dbReference type="STRING" id="2064.TR51_05110"/>
<dbReference type="EMBL" id="JXZB01000001">
    <property type="protein sequence ID" value="KIQ66830.1"/>
    <property type="molecule type" value="Genomic_DNA"/>
</dbReference>
<dbReference type="Pfam" id="PF14518">
    <property type="entry name" value="Haem_oxygenas_2"/>
    <property type="match status" value="1"/>
</dbReference>
<gene>
    <name evidence="1" type="ORF">TR51_05110</name>
</gene>
<keyword evidence="2" id="KW-1185">Reference proteome</keyword>
<dbReference type="OrthoDB" id="112625at2"/>
<evidence type="ECO:0000313" key="1">
    <source>
        <dbReference type="EMBL" id="KIQ66830.1"/>
    </source>
</evidence>
<name>A0A0D0NEW9_KITGR</name>
<dbReference type="InterPro" id="IPR016084">
    <property type="entry name" value="Haem_Oase-like_multi-hlx"/>
</dbReference>
<evidence type="ECO:0008006" key="3">
    <source>
        <dbReference type="Google" id="ProtNLM"/>
    </source>
</evidence>